<feature type="compositionally biased region" description="Basic and acidic residues" evidence="1">
    <location>
        <begin position="478"/>
        <end position="493"/>
    </location>
</feature>
<name>A0ABQ7GEC7_DUNSA</name>
<feature type="compositionally biased region" description="Low complexity" evidence="1">
    <location>
        <begin position="183"/>
        <end position="193"/>
    </location>
</feature>
<reference evidence="3" key="1">
    <citation type="submission" date="2017-08" db="EMBL/GenBank/DDBJ databases">
        <authorList>
            <person name="Polle J.E."/>
            <person name="Barry K."/>
            <person name="Cushman J."/>
            <person name="Schmutz J."/>
            <person name="Tran D."/>
            <person name="Hathwaick L.T."/>
            <person name="Yim W.C."/>
            <person name="Jenkins J."/>
            <person name="Mckie-Krisberg Z.M."/>
            <person name="Prochnik S."/>
            <person name="Lindquist E."/>
            <person name="Dockter R.B."/>
            <person name="Adam C."/>
            <person name="Molina H."/>
            <person name="Bunkerborg J."/>
            <person name="Jin E."/>
            <person name="Buchheim M."/>
            <person name="Magnuson J."/>
        </authorList>
    </citation>
    <scope>NUCLEOTIDE SEQUENCE</scope>
    <source>
        <strain evidence="3">CCAP 19/18</strain>
    </source>
</reference>
<comment type="caution">
    <text evidence="3">The sequence shown here is derived from an EMBL/GenBank/DDBJ whole genome shotgun (WGS) entry which is preliminary data.</text>
</comment>
<dbReference type="InterPro" id="IPR036277">
    <property type="entry name" value="SMC_hinge_sf"/>
</dbReference>
<evidence type="ECO:0000313" key="3">
    <source>
        <dbReference type="EMBL" id="KAF5832955.1"/>
    </source>
</evidence>
<organism evidence="3 4">
    <name type="scientific">Dunaliella salina</name>
    <name type="common">Green alga</name>
    <name type="synonym">Protococcus salinus</name>
    <dbReference type="NCBI Taxonomy" id="3046"/>
    <lineage>
        <taxon>Eukaryota</taxon>
        <taxon>Viridiplantae</taxon>
        <taxon>Chlorophyta</taxon>
        <taxon>core chlorophytes</taxon>
        <taxon>Chlorophyceae</taxon>
        <taxon>CS clade</taxon>
        <taxon>Chlamydomonadales</taxon>
        <taxon>Dunaliellaceae</taxon>
        <taxon>Dunaliella</taxon>
    </lineage>
</organism>
<feature type="region of interest" description="Disordered" evidence="1">
    <location>
        <begin position="1"/>
        <end position="30"/>
    </location>
</feature>
<evidence type="ECO:0000313" key="4">
    <source>
        <dbReference type="Proteomes" id="UP000815325"/>
    </source>
</evidence>
<evidence type="ECO:0000256" key="1">
    <source>
        <dbReference type="SAM" id="MobiDB-lite"/>
    </source>
</evidence>
<gene>
    <name evidence="3" type="ORF">DUNSADRAFT_11001</name>
</gene>
<feature type="compositionally biased region" description="Low complexity" evidence="1">
    <location>
        <begin position="414"/>
        <end position="438"/>
    </location>
</feature>
<dbReference type="PANTHER" id="PTHR22640:SF2">
    <property type="entry name" value="STRUCTURAL MAINTENANCE OF CHROMOSOMES FLEXIBLE HINGE DOMAIN-CONTAINING PROTEIN 1"/>
    <property type="match status" value="1"/>
</dbReference>
<dbReference type="InterPro" id="IPR010935">
    <property type="entry name" value="SMC_hinge"/>
</dbReference>
<accession>A0ABQ7GEC7</accession>
<feature type="region of interest" description="Disordered" evidence="1">
    <location>
        <begin position="407"/>
        <end position="499"/>
    </location>
</feature>
<feature type="domain" description="SMC hinge" evidence="2">
    <location>
        <begin position="111"/>
        <end position="223"/>
    </location>
</feature>
<dbReference type="SUPFAM" id="SSF75553">
    <property type="entry name" value="Smc hinge domain"/>
    <property type="match status" value="1"/>
</dbReference>
<sequence length="499" mass="51930">MNALLHKLQMRPHGEAPGVAASARKSSTRHQAAAAAAAAAAAQGGAGSSSSSSAAATAAAEAAAPAAAEEEAPGCAWSPQPVLDSELRGTRRMLLTEVAAIQQNVPSATTILGPVANLMACEREDVAQALSSFLGNKLLCYVTIKEDDCTALFNYLKDQFGKCQVLSLEAARVHTEPVDRSHPQQPLRLQPQPGAEQALSSDPTGMQFGFVGYAANLVHLSPALLQQPIYLGGGAGKGASRYALSLRQILCTYFFQKIMVFENSKGWQAFQAALKHTGYRMEPHTKLLGLDGTKCNMNSGMLEADSTRGKDSRAAAGLQVCLGGVPVEAQRQAPLDARVQRVVSSVKELQDGQARQQAALSAQAAADTALASAAAAREDVSRRMQPEVQRAQAELDSVQAELERIRRAKGPSKGTSAAHARAGPAPAADAASGAGPSGRTANPARAQQLQEAQAILGQGLRSNRGSHAHPGAAGGKRGGAEGEDRQGGREGARKQPRRG</sequence>
<protein>
    <recommendedName>
        <fullName evidence="2">SMC hinge domain-containing protein</fullName>
    </recommendedName>
</protein>
<dbReference type="Gene3D" id="1.20.1060.20">
    <property type="match status" value="1"/>
</dbReference>
<dbReference type="Proteomes" id="UP000815325">
    <property type="component" value="Unassembled WGS sequence"/>
</dbReference>
<proteinExistence type="predicted"/>
<dbReference type="InterPro" id="IPR038892">
    <property type="entry name" value="SMCHD1"/>
</dbReference>
<dbReference type="PANTHER" id="PTHR22640">
    <property type="entry name" value="STRUCTURAL MAINTENANCE OF CHROMOSOMES FLEXIBLE HINGE DOMAIN-CONTAINING PROTEIN 1"/>
    <property type="match status" value="1"/>
</dbReference>
<evidence type="ECO:0000259" key="2">
    <source>
        <dbReference type="Pfam" id="PF06470"/>
    </source>
</evidence>
<feature type="region of interest" description="Disordered" evidence="1">
    <location>
        <begin position="176"/>
        <end position="200"/>
    </location>
</feature>
<dbReference type="Pfam" id="PF06470">
    <property type="entry name" value="SMC_hinge"/>
    <property type="match status" value="1"/>
</dbReference>
<dbReference type="EMBL" id="MU069839">
    <property type="protein sequence ID" value="KAF5832955.1"/>
    <property type="molecule type" value="Genomic_DNA"/>
</dbReference>
<keyword evidence="4" id="KW-1185">Reference proteome</keyword>